<dbReference type="AlphaFoldDB" id="A0A5E4QRM8"/>
<sequence length="74" mass="8742">MYVRVQYSSSMVPTASSYDWHGGIRFPLCSNIPYSITRGGRSMPTNSYGYADIPAERYRWCWLRAHLHHRRRCD</sequence>
<dbReference type="EMBL" id="FZQP02005086">
    <property type="protein sequence ID" value="VVD00944.1"/>
    <property type="molecule type" value="Genomic_DNA"/>
</dbReference>
<protein>
    <submittedName>
        <fullName evidence="1">Uncharacterized protein</fullName>
    </submittedName>
</protein>
<accession>A0A5E4QRM8</accession>
<proteinExistence type="predicted"/>
<name>A0A5E4QRM8_9NEOP</name>
<keyword evidence="2" id="KW-1185">Reference proteome</keyword>
<organism evidence="1 2">
    <name type="scientific">Leptidea sinapis</name>
    <dbReference type="NCBI Taxonomy" id="189913"/>
    <lineage>
        <taxon>Eukaryota</taxon>
        <taxon>Metazoa</taxon>
        <taxon>Ecdysozoa</taxon>
        <taxon>Arthropoda</taxon>
        <taxon>Hexapoda</taxon>
        <taxon>Insecta</taxon>
        <taxon>Pterygota</taxon>
        <taxon>Neoptera</taxon>
        <taxon>Endopterygota</taxon>
        <taxon>Lepidoptera</taxon>
        <taxon>Glossata</taxon>
        <taxon>Ditrysia</taxon>
        <taxon>Papilionoidea</taxon>
        <taxon>Pieridae</taxon>
        <taxon>Dismorphiinae</taxon>
        <taxon>Leptidea</taxon>
    </lineage>
</organism>
<gene>
    <name evidence="1" type="ORF">LSINAPIS_LOCUS11478</name>
</gene>
<dbReference type="Proteomes" id="UP000324832">
    <property type="component" value="Unassembled WGS sequence"/>
</dbReference>
<reference evidence="1 2" key="1">
    <citation type="submission" date="2017-07" db="EMBL/GenBank/DDBJ databases">
        <authorList>
            <person name="Talla V."/>
            <person name="Backstrom N."/>
        </authorList>
    </citation>
    <scope>NUCLEOTIDE SEQUENCE [LARGE SCALE GENOMIC DNA]</scope>
</reference>
<evidence type="ECO:0000313" key="1">
    <source>
        <dbReference type="EMBL" id="VVD00944.1"/>
    </source>
</evidence>
<evidence type="ECO:0000313" key="2">
    <source>
        <dbReference type="Proteomes" id="UP000324832"/>
    </source>
</evidence>